<organism evidence="3 4">
    <name type="scientific">Trichinella pseudospiralis</name>
    <name type="common">Parasitic roundworm</name>
    <dbReference type="NCBI Taxonomy" id="6337"/>
    <lineage>
        <taxon>Eukaryota</taxon>
        <taxon>Metazoa</taxon>
        <taxon>Ecdysozoa</taxon>
        <taxon>Nematoda</taxon>
        <taxon>Enoplea</taxon>
        <taxon>Dorylaimia</taxon>
        <taxon>Trichinellida</taxon>
        <taxon>Trichinellidae</taxon>
        <taxon>Trichinella</taxon>
    </lineage>
</organism>
<dbReference type="AlphaFoldDB" id="A0A0V1JRP1"/>
<evidence type="ECO:0000313" key="4">
    <source>
        <dbReference type="Proteomes" id="UP000054826"/>
    </source>
</evidence>
<keyword evidence="2" id="KW-1133">Transmembrane helix</keyword>
<comment type="caution">
    <text evidence="3">The sequence shown here is derived from an EMBL/GenBank/DDBJ whole genome shotgun (WGS) entry which is preliminary data.</text>
</comment>
<feature type="compositionally biased region" description="Polar residues" evidence="1">
    <location>
        <begin position="261"/>
        <end position="275"/>
    </location>
</feature>
<dbReference type="EMBL" id="JYDV01000056">
    <property type="protein sequence ID" value="KRZ37611.1"/>
    <property type="molecule type" value="Genomic_DNA"/>
</dbReference>
<feature type="region of interest" description="Disordered" evidence="1">
    <location>
        <begin position="142"/>
        <end position="174"/>
    </location>
</feature>
<protein>
    <submittedName>
        <fullName evidence="3">Uncharacterized protein</fullName>
    </submittedName>
</protein>
<keyword evidence="2" id="KW-0472">Membrane</keyword>
<sequence length="275" mass="30500">MKIAKQFRRNGRVTVAPNLQITISKPLESHRASCARSGGIVIHCPGKSTASNIRVCSAPRSKEPSRPSSAYPPILIRWLRSVEDMIYMNYMDICVLKTINLFCGAFAFFLVGTLVRTSVAANIQQYSPLPERQKVVPPIIDGTEATPLTSKNESPETTPLSEVGPLRNSSPAGESECGTDWLRWLDYAGAVYSAGKRSPADSYPRRSHHHRFTTSGRDEYVLRRTKSFRQRLSGSTTGFRSLKAEPTGTMEASLAPFPIRETSTGWRHQRQPSSS</sequence>
<evidence type="ECO:0000313" key="3">
    <source>
        <dbReference type="EMBL" id="KRZ37611.1"/>
    </source>
</evidence>
<feature type="region of interest" description="Disordered" evidence="1">
    <location>
        <begin position="233"/>
        <end position="275"/>
    </location>
</feature>
<gene>
    <name evidence="3" type="ORF">T4C_903</name>
</gene>
<evidence type="ECO:0000256" key="2">
    <source>
        <dbReference type="SAM" id="Phobius"/>
    </source>
</evidence>
<accession>A0A0V1JRP1</accession>
<proteinExistence type="predicted"/>
<keyword evidence="2" id="KW-0812">Transmembrane</keyword>
<reference evidence="3 4" key="1">
    <citation type="submission" date="2015-01" db="EMBL/GenBank/DDBJ databases">
        <title>Evolution of Trichinella species and genotypes.</title>
        <authorList>
            <person name="Korhonen P.K."/>
            <person name="Edoardo P."/>
            <person name="Giuseppe L.R."/>
            <person name="Gasser R.B."/>
        </authorList>
    </citation>
    <scope>NUCLEOTIDE SEQUENCE [LARGE SCALE GENOMIC DNA]</scope>
    <source>
        <strain evidence="3">ISS176</strain>
    </source>
</reference>
<feature type="transmembrane region" description="Helical" evidence="2">
    <location>
        <begin position="94"/>
        <end position="115"/>
    </location>
</feature>
<name>A0A0V1JRP1_TRIPS</name>
<feature type="compositionally biased region" description="Polar residues" evidence="1">
    <location>
        <begin position="146"/>
        <end position="160"/>
    </location>
</feature>
<evidence type="ECO:0000256" key="1">
    <source>
        <dbReference type="SAM" id="MobiDB-lite"/>
    </source>
</evidence>
<dbReference type="Proteomes" id="UP000054826">
    <property type="component" value="Unassembled WGS sequence"/>
</dbReference>